<protein>
    <submittedName>
        <fullName evidence="1">Uncharacterized protein</fullName>
    </submittedName>
</protein>
<comment type="caution">
    <text evidence="1">The sequence shown here is derived from an EMBL/GenBank/DDBJ whole genome shotgun (WGS) entry which is preliminary data.</text>
</comment>
<evidence type="ECO:0000313" key="1">
    <source>
        <dbReference type="EMBL" id="VCW84196.1"/>
    </source>
</evidence>
<organism evidence="1 2">
    <name type="scientific">Gulo gulo</name>
    <name type="common">Wolverine</name>
    <name type="synonym">Gluton</name>
    <dbReference type="NCBI Taxonomy" id="48420"/>
    <lineage>
        <taxon>Eukaryota</taxon>
        <taxon>Metazoa</taxon>
        <taxon>Chordata</taxon>
        <taxon>Craniata</taxon>
        <taxon>Vertebrata</taxon>
        <taxon>Euteleostomi</taxon>
        <taxon>Mammalia</taxon>
        <taxon>Eutheria</taxon>
        <taxon>Laurasiatheria</taxon>
        <taxon>Carnivora</taxon>
        <taxon>Caniformia</taxon>
        <taxon>Musteloidea</taxon>
        <taxon>Mustelidae</taxon>
        <taxon>Guloninae</taxon>
        <taxon>Gulo</taxon>
    </lineage>
</organism>
<dbReference type="Proteomes" id="UP000269945">
    <property type="component" value="Unassembled WGS sequence"/>
</dbReference>
<reference evidence="1 2" key="1">
    <citation type="submission" date="2018-10" db="EMBL/GenBank/DDBJ databases">
        <authorList>
            <person name="Ekblom R."/>
            <person name="Jareborg N."/>
        </authorList>
    </citation>
    <scope>NUCLEOTIDE SEQUENCE [LARGE SCALE GENOMIC DNA]</scope>
    <source>
        <tissue evidence="1">Muscle</tissue>
    </source>
</reference>
<gene>
    <name evidence="1" type="ORF">BN2614_LOCUS2</name>
</gene>
<accession>A0A9X9LRX7</accession>
<sequence>MIFLTLPGRSRLQFSLEDGCCWPLTRFSSYLGPWPPKGCVPEGAVAQCQGCRQLQPCLSLWACWFSPSAWPPHSPRKLAEPPLCTMVGSASWAGAM</sequence>
<proteinExistence type="predicted"/>
<evidence type="ECO:0000313" key="2">
    <source>
        <dbReference type="Proteomes" id="UP000269945"/>
    </source>
</evidence>
<dbReference type="EMBL" id="CYRY02013662">
    <property type="protein sequence ID" value="VCW84196.1"/>
    <property type="molecule type" value="Genomic_DNA"/>
</dbReference>
<dbReference type="AlphaFoldDB" id="A0A9X9LRX7"/>
<name>A0A9X9LRX7_GULGU</name>
<keyword evidence="2" id="KW-1185">Reference proteome</keyword>